<keyword evidence="4" id="KW-1185">Reference proteome</keyword>
<dbReference type="EMBL" id="JAPOHD010000020">
    <property type="protein sequence ID" value="MCY1720805.1"/>
    <property type="molecule type" value="Genomic_DNA"/>
</dbReference>
<protein>
    <submittedName>
        <fullName evidence="3">T9SS type A sorting domain-containing protein</fullName>
    </submittedName>
</protein>
<dbReference type="InterPro" id="IPR015943">
    <property type="entry name" value="WD40/YVTN_repeat-like_dom_sf"/>
</dbReference>
<dbReference type="SUPFAM" id="SSF63829">
    <property type="entry name" value="Calcium-dependent phosphotriesterase"/>
    <property type="match status" value="2"/>
</dbReference>
<dbReference type="InterPro" id="IPR026444">
    <property type="entry name" value="Secre_tail"/>
</dbReference>
<dbReference type="Proteomes" id="UP001145087">
    <property type="component" value="Unassembled WGS sequence"/>
</dbReference>
<name>A0A9X3F5W5_9BACT</name>
<reference evidence="3" key="1">
    <citation type="submission" date="2022-11" db="EMBL/GenBank/DDBJ databases">
        <title>Marilongibacter aestuarii gen. nov., sp. nov., isolated from tidal flat sediment.</title>
        <authorList>
            <person name="Jiayan W."/>
        </authorList>
    </citation>
    <scope>NUCLEOTIDE SEQUENCE</scope>
    <source>
        <strain evidence="3">Z1-6</strain>
    </source>
</reference>
<organism evidence="3 4">
    <name type="scientific">Draconibacterium aestuarii</name>
    <dbReference type="NCBI Taxonomy" id="2998507"/>
    <lineage>
        <taxon>Bacteria</taxon>
        <taxon>Pseudomonadati</taxon>
        <taxon>Bacteroidota</taxon>
        <taxon>Bacteroidia</taxon>
        <taxon>Marinilabiliales</taxon>
        <taxon>Prolixibacteraceae</taxon>
        <taxon>Draconibacterium</taxon>
    </lineage>
</organism>
<dbReference type="Pfam" id="PF21544">
    <property type="entry name" value="PorZ_N_b_propeller"/>
    <property type="match status" value="1"/>
</dbReference>
<dbReference type="InterPro" id="IPR048954">
    <property type="entry name" value="PorZ_N"/>
</dbReference>
<proteinExistence type="predicted"/>
<sequence length="771" mass="85769">MKIILSLLCFVLVFQVSAQRKQGSWQDYLSYSNATKLSISSEKIYCATKGGVFYYDLQDNSVSKLSEMVSLSDFGISTIAYSEDYKVLIIAYTNANIDFVYENGEVVNISDIKRKSVTGDKSLNNITVSGNEAFLSCGFGIVVLNIEKQEVKDTYYIGDNGSSLKVNDVDFDDQFIYAATVEGIYKAAKDGVNLLDYNNWTHVDNIPRSTEEFSHLVFFEGSLIANYTPHAWYEDEMYILNGDTWEPYLSQIKFAFDIRQNNGYLTVASRSDVFVVDNTHTIIGKIGKYNFENSPVTSINPRSTVVSADGSVWVADYYNVLVRLSGENFEQICPSGPSDNNVFSLNHSGSALWIAPGATVGYEAPRFQRFNNGEWTYFNSKNHSELDGFHNILAIEVDPADENHIFVASWGGGLLEYRNDEFIQRYTHKNSPLESALPQQPDEPYTRIGGLAFDTEGNLWITNAECAHNLHKLSPAGEWESFELSAVKNKYNLGDVIVNENGDKWMLVLSGHDAYVVDKTGEQKKQLLVTSYYSSGNDEYFTRMNDLYSIAEDLDGAIWIGTSKGIAVYNSPSRIWTSETFYASQPGLDLGDGTYHPLLETETVTAIAVDGANRKWVGTKSSGVFLISETGEQEILHFTAENSALLSNAITAITINQKNGEVFFGTDKGLISYQGEATGGNETYSNVYVYPNPVRETYDGPVTIAGLIENTDVKITDISGNLVYKTTSLGGQAIWDGKNLNGNRVKTGVYLVFCNDKYGEETHITKLLFIN</sequence>
<evidence type="ECO:0000313" key="3">
    <source>
        <dbReference type="EMBL" id="MCY1720805.1"/>
    </source>
</evidence>
<gene>
    <name evidence="3" type="ORF">OU798_10645</name>
</gene>
<dbReference type="AlphaFoldDB" id="A0A9X3F5W5"/>
<comment type="caution">
    <text evidence="3">The sequence shown here is derived from an EMBL/GenBank/DDBJ whole genome shotgun (WGS) entry which is preliminary data.</text>
</comment>
<keyword evidence="1" id="KW-0732">Signal</keyword>
<evidence type="ECO:0000313" key="4">
    <source>
        <dbReference type="Proteomes" id="UP001145087"/>
    </source>
</evidence>
<evidence type="ECO:0000256" key="1">
    <source>
        <dbReference type="SAM" id="SignalP"/>
    </source>
</evidence>
<feature type="signal peptide" evidence="1">
    <location>
        <begin position="1"/>
        <end position="18"/>
    </location>
</feature>
<dbReference type="Gene3D" id="2.130.10.10">
    <property type="entry name" value="YVTN repeat-like/Quinoprotein amine dehydrogenase"/>
    <property type="match status" value="2"/>
</dbReference>
<dbReference type="NCBIfam" id="TIGR04183">
    <property type="entry name" value="Por_Secre_tail"/>
    <property type="match status" value="1"/>
</dbReference>
<dbReference type="InterPro" id="IPR011047">
    <property type="entry name" value="Quinoprotein_ADH-like_sf"/>
</dbReference>
<feature type="chain" id="PRO_5040911822" evidence="1">
    <location>
        <begin position="19"/>
        <end position="771"/>
    </location>
</feature>
<dbReference type="SUPFAM" id="SSF50998">
    <property type="entry name" value="Quinoprotein alcohol dehydrogenase-like"/>
    <property type="match status" value="1"/>
</dbReference>
<dbReference type="Gene3D" id="2.60.40.4070">
    <property type="match status" value="1"/>
</dbReference>
<dbReference type="RefSeq" id="WP_343333138.1">
    <property type="nucleotide sequence ID" value="NZ_JAPOHD010000020.1"/>
</dbReference>
<accession>A0A9X3F5W5</accession>
<feature type="domain" description="PorZ N-terminal beta-propeller" evidence="2">
    <location>
        <begin position="44"/>
        <end position="201"/>
    </location>
</feature>
<evidence type="ECO:0000259" key="2">
    <source>
        <dbReference type="Pfam" id="PF21544"/>
    </source>
</evidence>